<dbReference type="PANTHER" id="PTHR48022">
    <property type="entry name" value="PLASTIDIC GLUCOSE TRANSPORTER 4"/>
    <property type="match status" value="1"/>
</dbReference>
<keyword evidence="4 8" id="KW-0812">Transmembrane</keyword>
<dbReference type="EMBL" id="JAVRRG010000360">
    <property type="protein sequence ID" value="KAK5071388.1"/>
    <property type="molecule type" value="Genomic_DNA"/>
</dbReference>
<evidence type="ECO:0000256" key="2">
    <source>
        <dbReference type="ARBA" id="ARBA00010992"/>
    </source>
</evidence>
<keyword evidence="6 8" id="KW-0472">Membrane</keyword>
<dbReference type="InterPro" id="IPR050360">
    <property type="entry name" value="MFS_Sugar_Transporters"/>
</dbReference>
<proteinExistence type="inferred from homology"/>
<evidence type="ECO:0000256" key="6">
    <source>
        <dbReference type="ARBA" id="ARBA00023136"/>
    </source>
</evidence>
<dbReference type="PANTHER" id="PTHR48022:SF64">
    <property type="entry name" value="MAJOR FACILITATOR SUPERFAMILY (MFS) PROFILE DOMAIN-CONTAINING PROTEIN"/>
    <property type="match status" value="1"/>
</dbReference>
<feature type="transmembrane region" description="Helical" evidence="8">
    <location>
        <begin position="317"/>
        <end position="338"/>
    </location>
</feature>
<dbReference type="Pfam" id="PF00083">
    <property type="entry name" value="Sugar_tr"/>
    <property type="match status" value="1"/>
</dbReference>
<evidence type="ECO:0000256" key="8">
    <source>
        <dbReference type="SAM" id="Phobius"/>
    </source>
</evidence>
<comment type="similarity">
    <text evidence="2 7">Belongs to the major facilitator superfamily. Sugar transporter (TC 2.A.1.1) family.</text>
</comment>
<sequence>MGNGYFEVAGRQFPAVTWYTDPALRRTYFCLMMVVLTSATNGYDGSMMNGLQTLPPWQDYFNYPKPTILGILNAIMPVGSICAIPFVPYTVDILGRRMGILIGCVIMVFGVILQSIAANLGMFIAARFFIGFGVAIAHGASPPLITELVHPQHRAIFTTIYNTTWYAGSIVAAWLTYGTARIDNNWSWRIPTIVQLTPSAMQILFIFFVPESPRFLISKGKEEQALQILGRVHANGNIQDEMVQCEFIEIRDTLKLEREVESNSWMELIRTKGNRHRPIILVSAGFFSQWSGNGLVSYYLFKVLADIGYTNTLTQNLINGCLQIFNLIIAVSMCFFVDKVGRRKLFLASTAGMLVTFIVWTICSARYAVGGNHGAANAVIAMIFLYYFCYNAAWSGLLVGYTVEILPYNIRAKGMTVMFLCVDLALFFNQYVNPIALTNIAWKYYIFYCCWLAVELFVVWYYYVETRNTPLEEIAKFFDGDSAIVAGGAASHKGAVLAAEMGLEGTVQQVEEKRRSVSEGVSVHNVDTKAN</sequence>
<name>A0ABR0JUB0_9EURO</name>
<evidence type="ECO:0000256" key="3">
    <source>
        <dbReference type="ARBA" id="ARBA00022448"/>
    </source>
</evidence>
<dbReference type="InterPro" id="IPR005828">
    <property type="entry name" value="MFS_sugar_transport-like"/>
</dbReference>
<dbReference type="NCBIfam" id="TIGR00879">
    <property type="entry name" value="SP"/>
    <property type="match status" value="1"/>
</dbReference>
<dbReference type="Proteomes" id="UP001345013">
    <property type="component" value="Unassembled WGS sequence"/>
</dbReference>
<feature type="transmembrane region" description="Helical" evidence="8">
    <location>
        <begin position="345"/>
        <end position="369"/>
    </location>
</feature>
<feature type="transmembrane region" description="Helical" evidence="8">
    <location>
        <begin position="68"/>
        <end position="87"/>
    </location>
</feature>
<feature type="transmembrane region" description="Helical" evidence="8">
    <location>
        <begin position="444"/>
        <end position="464"/>
    </location>
</feature>
<evidence type="ECO:0000256" key="5">
    <source>
        <dbReference type="ARBA" id="ARBA00022989"/>
    </source>
</evidence>
<organism evidence="10 11">
    <name type="scientific">Lithohypha guttulata</name>
    <dbReference type="NCBI Taxonomy" id="1690604"/>
    <lineage>
        <taxon>Eukaryota</taxon>
        <taxon>Fungi</taxon>
        <taxon>Dikarya</taxon>
        <taxon>Ascomycota</taxon>
        <taxon>Pezizomycotina</taxon>
        <taxon>Eurotiomycetes</taxon>
        <taxon>Chaetothyriomycetidae</taxon>
        <taxon>Chaetothyriales</taxon>
        <taxon>Trichomeriaceae</taxon>
        <taxon>Lithohypha</taxon>
    </lineage>
</organism>
<keyword evidence="3 7" id="KW-0813">Transport</keyword>
<keyword evidence="11" id="KW-1185">Reference proteome</keyword>
<reference evidence="10 11" key="1">
    <citation type="submission" date="2023-08" db="EMBL/GenBank/DDBJ databases">
        <title>Black Yeasts Isolated from many extreme environments.</title>
        <authorList>
            <person name="Coleine C."/>
            <person name="Stajich J.E."/>
            <person name="Selbmann L."/>
        </authorList>
    </citation>
    <scope>NUCLEOTIDE SEQUENCE [LARGE SCALE GENOMIC DNA]</scope>
    <source>
        <strain evidence="10 11">CCFEE 5885</strain>
    </source>
</reference>
<evidence type="ECO:0000256" key="1">
    <source>
        <dbReference type="ARBA" id="ARBA00004141"/>
    </source>
</evidence>
<accession>A0ABR0JUB0</accession>
<feature type="transmembrane region" description="Helical" evidence="8">
    <location>
        <begin position="99"/>
        <end position="118"/>
    </location>
</feature>
<protein>
    <recommendedName>
        <fullName evidence="9">Major facilitator superfamily (MFS) profile domain-containing protein</fullName>
    </recommendedName>
</protein>
<evidence type="ECO:0000259" key="9">
    <source>
        <dbReference type="PROSITE" id="PS50850"/>
    </source>
</evidence>
<feature type="domain" description="Major facilitator superfamily (MFS) profile" evidence="9">
    <location>
        <begin position="30"/>
        <end position="467"/>
    </location>
</feature>
<comment type="caution">
    <text evidence="10">The sequence shown here is derived from an EMBL/GenBank/DDBJ whole genome shotgun (WGS) entry which is preliminary data.</text>
</comment>
<dbReference type="PROSITE" id="PS50850">
    <property type="entry name" value="MFS"/>
    <property type="match status" value="1"/>
</dbReference>
<dbReference type="InterPro" id="IPR036259">
    <property type="entry name" value="MFS_trans_sf"/>
</dbReference>
<dbReference type="InterPro" id="IPR003663">
    <property type="entry name" value="Sugar/inositol_transpt"/>
</dbReference>
<dbReference type="SUPFAM" id="SSF103473">
    <property type="entry name" value="MFS general substrate transporter"/>
    <property type="match status" value="1"/>
</dbReference>
<evidence type="ECO:0000256" key="7">
    <source>
        <dbReference type="RuleBase" id="RU003346"/>
    </source>
</evidence>
<feature type="transmembrane region" description="Helical" evidence="8">
    <location>
        <begin position="415"/>
        <end position="432"/>
    </location>
</feature>
<feature type="transmembrane region" description="Helical" evidence="8">
    <location>
        <begin position="124"/>
        <end position="144"/>
    </location>
</feature>
<feature type="transmembrane region" description="Helical" evidence="8">
    <location>
        <begin position="279"/>
        <end position="301"/>
    </location>
</feature>
<feature type="transmembrane region" description="Helical" evidence="8">
    <location>
        <begin position="156"/>
        <end position="176"/>
    </location>
</feature>
<evidence type="ECO:0000256" key="4">
    <source>
        <dbReference type="ARBA" id="ARBA00022692"/>
    </source>
</evidence>
<feature type="transmembrane region" description="Helical" evidence="8">
    <location>
        <begin position="375"/>
        <end position="403"/>
    </location>
</feature>
<evidence type="ECO:0000313" key="11">
    <source>
        <dbReference type="Proteomes" id="UP001345013"/>
    </source>
</evidence>
<dbReference type="Gene3D" id="1.20.1250.20">
    <property type="entry name" value="MFS general substrate transporter like domains"/>
    <property type="match status" value="1"/>
</dbReference>
<gene>
    <name evidence="10" type="ORF">LTR24_010566</name>
</gene>
<evidence type="ECO:0000313" key="10">
    <source>
        <dbReference type="EMBL" id="KAK5071388.1"/>
    </source>
</evidence>
<keyword evidence="5 8" id="KW-1133">Transmembrane helix</keyword>
<comment type="subcellular location">
    <subcellularLocation>
        <location evidence="1">Membrane</location>
        <topology evidence="1">Multi-pass membrane protein</topology>
    </subcellularLocation>
</comment>
<dbReference type="InterPro" id="IPR020846">
    <property type="entry name" value="MFS_dom"/>
</dbReference>